<dbReference type="EMBL" id="BMQS01000021">
    <property type="protein sequence ID" value="GGU01989.1"/>
    <property type="molecule type" value="Genomic_DNA"/>
</dbReference>
<evidence type="ECO:0000259" key="3">
    <source>
        <dbReference type="Pfam" id="PF02782"/>
    </source>
</evidence>
<reference evidence="4" key="1">
    <citation type="journal article" date="2014" name="Int. J. Syst. Evol. Microbiol.">
        <title>Complete genome sequence of Corynebacterium casei LMG S-19264T (=DSM 44701T), isolated from a smear-ripened cheese.</title>
        <authorList>
            <consortium name="US DOE Joint Genome Institute (JGI-PGF)"/>
            <person name="Walter F."/>
            <person name="Albersmeier A."/>
            <person name="Kalinowski J."/>
            <person name="Ruckert C."/>
        </authorList>
    </citation>
    <scope>NUCLEOTIDE SEQUENCE</scope>
    <source>
        <strain evidence="4">JCM 31740</strain>
    </source>
</reference>
<proteinExistence type="predicted"/>
<feature type="domain" description="Carbohydrate kinase FGGY C-terminal" evidence="3">
    <location>
        <begin position="231"/>
        <end position="400"/>
    </location>
</feature>
<name>A0A830H175_9CREN</name>
<accession>A0A830H175</accession>
<protein>
    <recommendedName>
        <fullName evidence="3">Carbohydrate kinase FGGY C-terminal domain-containing protein</fullName>
    </recommendedName>
</protein>
<dbReference type="InterPro" id="IPR050406">
    <property type="entry name" value="FGGY_Carb_Kinase"/>
</dbReference>
<dbReference type="Pfam" id="PF02782">
    <property type="entry name" value="FGGY_C"/>
    <property type="match status" value="1"/>
</dbReference>
<organism evidence="4 5">
    <name type="scientific">Sulfodiicoccus acidiphilus</name>
    <dbReference type="NCBI Taxonomy" id="1670455"/>
    <lineage>
        <taxon>Archaea</taxon>
        <taxon>Thermoproteota</taxon>
        <taxon>Thermoprotei</taxon>
        <taxon>Sulfolobales</taxon>
        <taxon>Sulfolobaceae</taxon>
        <taxon>Sulfodiicoccus</taxon>
    </lineage>
</organism>
<evidence type="ECO:0000256" key="1">
    <source>
        <dbReference type="ARBA" id="ARBA00022679"/>
    </source>
</evidence>
<dbReference type="GO" id="GO:0005975">
    <property type="term" value="P:carbohydrate metabolic process"/>
    <property type="evidence" value="ECO:0007669"/>
    <property type="project" value="InterPro"/>
</dbReference>
<evidence type="ECO:0000256" key="2">
    <source>
        <dbReference type="ARBA" id="ARBA00022777"/>
    </source>
</evidence>
<sequence>MIAGVDVGTSGVKVTRFDLESRSLTEERHPYPFRIRGDFVDVSSLATVVQRIVSGLLHDPEVEAVGLTSMAPVHVMLDREMNPLVAFHYSSTLGADLLNYPEEEIRAATLNPSSSQMLPHRLLWLRKERANVYHKVSKVVDLNGYIFGVIAGERLEELVQDKITAFEWGTFRWPSIEPWGEFLDGDLHLLPPLVSPEHWVELYGKALSIGTVDSVAAALGSVGIEGKEGFASMGSTLCLGVPSRSPSKVPGIYNDLYFDDLFLPNGCNSQFSDVLDKVRELLGEDIDVENVDLRPGLPLLLPFLKGERSPFMDPKAAGVLFGLSWETSRSDVMRAAVHSMAYMEAMMISTLQSESEFNSVRSGGGASFSSLLRLCASLTGIPHFKLRYSPSSLGAALVAGNSIGTLTYRRITEVLPEPSSKIDPDPSLSSHLEYYRLFQSLYYTLRPLFRGP</sequence>
<dbReference type="InterPro" id="IPR018485">
    <property type="entry name" value="FGGY_C"/>
</dbReference>
<dbReference type="AlphaFoldDB" id="A0A830H175"/>
<comment type="caution">
    <text evidence="4">The sequence shown here is derived from an EMBL/GenBank/DDBJ whole genome shotgun (WGS) entry which is preliminary data.</text>
</comment>
<reference evidence="4" key="2">
    <citation type="submission" date="2020-09" db="EMBL/GenBank/DDBJ databases">
        <authorList>
            <person name="Sun Q."/>
            <person name="Ohkuma M."/>
        </authorList>
    </citation>
    <scope>NUCLEOTIDE SEQUENCE</scope>
    <source>
        <strain evidence="4">JCM 31740</strain>
    </source>
</reference>
<dbReference type="GO" id="GO:0016301">
    <property type="term" value="F:kinase activity"/>
    <property type="evidence" value="ECO:0007669"/>
    <property type="project" value="UniProtKB-KW"/>
</dbReference>
<dbReference type="Proteomes" id="UP000616143">
    <property type="component" value="Unassembled WGS sequence"/>
</dbReference>
<keyword evidence="1" id="KW-0808">Transferase</keyword>
<dbReference type="PANTHER" id="PTHR43095:SF2">
    <property type="entry name" value="GLUCONOKINASE"/>
    <property type="match status" value="1"/>
</dbReference>
<dbReference type="PANTHER" id="PTHR43095">
    <property type="entry name" value="SUGAR KINASE"/>
    <property type="match status" value="1"/>
</dbReference>
<evidence type="ECO:0000313" key="5">
    <source>
        <dbReference type="Proteomes" id="UP000616143"/>
    </source>
</evidence>
<keyword evidence="2" id="KW-0418">Kinase</keyword>
<dbReference type="RefSeq" id="WP_188848620.1">
    <property type="nucleotide sequence ID" value="NZ_BMQS01000021.1"/>
</dbReference>
<gene>
    <name evidence="4" type="ORF">GCM10007116_18870</name>
</gene>
<dbReference type="OrthoDB" id="26592at2157"/>
<evidence type="ECO:0000313" key="4">
    <source>
        <dbReference type="EMBL" id="GGU01989.1"/>
    </source>
</evidence>
<dbReference type="InterPro" id="IPR043129">
    <property type="entry name" value="ATPase_NBD"/>
</dbReference>
<dbReference type="Gene3D" id="3.30.420.40">
    <property type="match status" value="2"/>
</dbReference>
<dbReference type="SUPFAM" id="SSF53067">
    <property type="entry name" value="Actin-like ATPase domain"/>
    <property type="match status" value="2"/>
</dbReference>